<evidence type="ECO:0000313" key="2">
    <source>
        <dbReference type="Proteomes" id="UP000799423"/>
    </source>
</evidence>
<reference evidence="1" key="1">
    <citation type="submission" date="2020-01" db="EMBL/GenBank/DDBJ databases">
        <authorList>
            <consortium name="DOE Joint Genome Institute"/>
            <person name="Haridas S."/>
            <person name="Albert R."/>
            <person name="Binder M."/>
            <person name="Bloem J."/>
            <person name="Labutti K."/>
            <person name="Salamov A."/>
            <person name="Andreopoulos B."/>
            <person name="Baker S.E."/>
            <person name="Barry K."/>
            <person name="Bills G."/>
            <person name="Bluhm B.H."/>
            <person name="Cannon C."/>
            <person name="Castanera R."/>
            <person name="Culley D.E."/>
            <person name="Daum C."/>
            <person name="Ezra D."/>
            <person name="Gonzalez J.B."/>
            <person name="Henrissat B."/>
            <person name="Kuo A."/>
            <person name="Liang C."/>
            <person name="Lipzen A."/>
            <person name="Lutzoni F."/>
            <person name="Magnuson J."/>
            <person name="Mondo S."/>
            <person name="Nolan M."/>
            <person name="Ohm R."/>
            <person name="Pangilinan J."/>
            <person name="Park H.-J."/>
            <person name="Ramirez L."/>
            <person name="Alfaro M."/>
            <person name="Sun H."/>
            <person name="Tritt A."/>
            <person name="Yoshinaga Y."/>
            <person name="Zwiers L.-H."/>
            <person name="Turgeon B.G."/>
            <person name="Goodwin S.B."/>
            <person name="Spatafora J.W."/>
            <person name="Crous P.W."/>
            <person name="Grigoriev I.V."/>
        </authorList>
    </citation>
    <scope>NUCLEOTIDE SEQUENCE</scope>
    <source>
        <strain evidence="1">IPT5</strain>
    </source>
</reference>
<dbReference type="OrthoDB" id="5420711at2759"/>
<name>A0A6A7BAB8_9PLEO</name>
<protein>
    <recommendedName>
        <fullName evidence="3">F-box domain-containing protein</fullName>
    </recommendedName>
</protein>
<gene>
    <name evidence="1" type="ORF">T440DRAFT_517753</name>
</gene>
<dbReference type="AlphaFoldDB" id="A0A6A7BAB8"/>
<dbReference type="EMBL" id="MU006303">
    <property type="protein sequence ID" value="KAF2851299.1"/>
    <property type="molecule type" value="Genomic_DNA"/>
</dbReference>
<evidence type="ECO:0008006" key="3">
    <source>
        <dbReference type="Google" id="ProtNLM"/>
    </source>
</evidence>
<keyword evidence="2" id="KW-1185">Reference proteome</keyword>
<dbReference type="Proteomes" id="UP000799423">
    <property type="component" value="Unassembled WGS sequence"/>
</dbReference>
<proteinExistence type="predicted"/>
<dbReference type="PANTHER" id="PTHR38790">
    <property type="entry name" value="2EXR DOMAIN-CONTAINING PROTEIN-RELATED"/>
    <property type="match status" value="1"/>
</dbReference>
<accession>A0A6A7BAB8</accession>
<sequence length="267" mass="30800">MDTILNLNVHASSRLLQLPREIRDLIYEYALIDNNDSKIIAIESAIVSGSQSAQFRSSSFYAHLERKFPCHHVRIRWRIWPVPTFDLNVAFGTQDIYNIPRFVSMTYQLEHKYHSLDRPNARLLQTNKQINAEASEVLYGGAMFSFKGEFALATAFAFLCDRSPVVLRLIRRVELSLTEHSNMSGTTTAHYPIMLRATDSSVLQNVYNHYTDLCTLLSSSRMSLRHLTLRINNTSTSWQNNDTPKSAEEWLSWEEKEVEPLRPYKPA</sequence>
<dbReference type="PANTHER" id="PTHR38790:SF9">
    <property type="entry name" value="F-BOX DOMAIN-CONTAINING PROTEIN"/>
    <property type="match status" value="1"/>
</dbReference>
<evidence type="ECO:0000313" key="1">
    <source>
        <dbReference type="EMBL" id="KAF2851299.1"/>
    </source>
</evidence>
<organism evidence="1 2">
    <name type="scientific">Plenodomus tracheiphilus IPT5</name>
    <dbReference type="NCBI Taxonomy" id="1408161"/>
    <lineage>
        <taxon>Eukaryota</taxon>
        <taxon>Fungi</taxon>
        <taxon>Dikarya</taxon>
        <taxon>Ascomycota</taxon>
        <taxon>Pezizomycotina</taxon>
        <taxon>Dothideomycetes</taxon>
        <taxon>Pleosporomycetidae</taxon>
        <taxon>Pleosporales</taxon>
        <taxon>Pleosporineae</taxon>
        <taxon>Leptosphaeriaceae</taxon>
        <taxon>Plenodomus</taxon>
    </lineage>
</organism>